<dbReference type="PANTHER" id="PTHR42973:SF28">
    <property type="entry name" value="FAD-BINDING PCMH-TYPE DOMAIN-CONTAINING PROTEIN"/>
    <property type="match status" value="1"/>
</dbReference>
<reference evidence="7 8" key="1">
    <citation type="submission" date="2019-04" db="EMBL/GenBank/DDBJ databases">
        <title>Friends and foes A comparative genomics study of 23 Aspergillus species from section Flavi.</title>
        <authorList>
            <consortium name="DOE Joint Genome Institute"/>
            <person name="Kjaerbolling I."/>
            <person name="Vesth T."/>
            <person name="Frisvad J.C."/>
            <person name="Nybo J.L."/>
            <person name="Theobald S."/>
            <person name="Kildgaard S."/>
            <person name="Isbrandt T."/>
            <person name="Kuo A."/>
            <person name="Sato A."/>
            <person name="Lyhne E.K."/>
            <person name="Kogle M.E."/>
            <person name="Wiebenga A."/>
            <person name="Kun R.S."/>
            <person name="Lubbers R.J."/>
            <person name="Makela M.R."/>
            <person name="Barry K."/>
            <person name="Chovatia M."/>
            <person name="Clum A."/>
            <person name="Daum C."/>
            <person name="Haridas S."/>
            <person name="He G."/>
            <person name="LaButti K."/>
            <person name="Lipzen A."/>
            <person name="Mondo S."/>
            <person name="Riley R."/>
            <person name="Salamov A."/>
            <person name="Simmons B.A."/>
            <person name="Magnuson J.K."/>
            <person name="Henrissat B."/>
            <person name="Mortensen U.H."/>
            <person name="Larsen T.O."/>
            <person name="Devries R.P."/>
            <person name="Grigoriev I.V."/>
            <person name="Machida M."/>
            <person name="Baker S.E."/>
            <person name="Andersen M.R."/>
        </authorList>
    </citation>
    <scope>NUCLEOTIDE SEQUENCE [LARGE SCALE GENOMIC DNA]</scope>
    <source>
        <strain evidence="7 8">CBS 117625</strain>
    </source>
</reference>
<evidence type="ECO:0000313" key="7">
    <source>
        <dbReference type="EMBL" id="KAE8142936.1"/>
    </source>
</evidence>
<evidence type="ECO:0000256" key="3">
    <source>
        <dbReference type="ARBA" id="ARBA00022827"/>
    </source>
</evidence>
<dbReference type="InterPro" id="IPR006094">
    <property type="entry name" value="Oxid_FAD_bind_N"/>
</dbReference>
<evidence type="ECO:0000256" key="2">
    <source>
        <dbReference type="ARBA" id="ARBA00022630"/>
    </source>
</evidence>
<dbReference type="OrthoDB" id="2151789at2759"/>
<organism evidence="7 8">
    <name type="scientific">Aspergillus pseudotamarii</name>
    <dbReference type="NCBI Taxonomy" id="132259"/>
    <lineage>
        <taxon>Eukaryota</taxon>
        <taxon>Fungi</taxon>
        <taxon>Dikarya</taxon>
        <taxon>Ascomycota</taxon>
        <taxon>Pezizomycotina</taxon>
        <taxon>Eurotiomycetes</taxon>
        <taxon>Eurotiomycetidae</taxon>
        <taxon>Eurotiales</taxon>
        <taxon>Aspergillaceae</taxon>
        <taxon>Aspergillus</taxon>
        <taxon>Aspergillus subgen. Circumdati</taxon>
    </lineage>
</organism>
<feature type="chain" id="PRO_5024872211" description="FAD-binding PCMH-type domain-containing protein" evidence="5">
    <location>
        <begin position="22"/>
        <end position="492"/>
    </location>
</feature>
<dbReference type="InterPro" id="IPR036318">
    <property type="entry name" value="FAD-bd_PCMH-like_sf"/>
</dbReference>
<comment type="similarity">
    <text evidence="1">Belongs to the oxygen-dependent FAD-linked oxidoreductase family.</text>
</comment>
<protein>
    <recommendedName>
        <fullName evidence="6">FAD-binding PCMH-type domain-containing protein</fullName>
    </recommendedName>
</protein>
<dbReference type="InterPro" id="IPR006093">
    <property type="entry name" value="Oxy_OxRdtase_FAD_BS"/>
</dbReference>
<evidence type="ECO:0000313" key="8">
    <source>
        <dbReference type="Proteomes" id="UP000325672"/>
    </source>
</evidence>
<dbReference type="GO" id="GO:0071949">
    <property type="term" value="F:FAD binding"/>
    <property type="evidence" value="ECO:0007669"/>
    <property type="project" value="InterPro"/>
</dbReference>
<dbReference type="GO" id="GO:0016491">
    <property type="term" value="F:oxidoreductase activity"/>
    <property type="evidence" value="ECO:0007669"/>
    <property type="project" value="UniProtKB-KW"/>
</dbReference>
<dbReference type="PROSITE" id="PS51387">
    <property type="entry name" value="FAD_PCMH"/>
    <property type="match status" value="1"/>
</dbReference>
<evidence type="ECO:0000256" key="4">
    <source>
        <dbReference type="ARBA" id="ARBA00023002"/>
    </source>
</evidence>
<gene>
    <name evidence="7" type="ORF">BDV38DRAFT_293420</name>
</gene>
<dbReference type="GeneID" id="43646450"/>
<feature type="domain" description="FAD-binding PCMH-type" evidence="6">
    <location>
        <begin position="54"/>
        <end position="226"/>
    </location>
</feature>
<dbReference type="InterPro" id="IPR016169">
    <property type="entry name" value="FAD-bd_PCMH_sub2"/>
</dbReference>
<sequence>MSFRVLLLFLFLGLSTASSLAVCVTLSELLPGQVSFPNSTSYDDAVASYFFVQERLTPNCMVRPDSARDVAVVIKQVETTDGAILSVRGGGHSANVGFANSNTGITLDLRSLNHISVNGDGNVTSVGGGALWSEVYEYLDERGLAVLGGRVGTVGVGGLLTGGGLSVFSPRLGFASNNVANVEVVLASGEIVNANATSNADLFAALKAGQNNLGVVTRFDLLSFKQGLYWGGGIAYAESAVSAQLAAFAEFKTPANFDPDAEIEQSFLYYKAKELRMSSNNMFYSKPVVNASSLRRFAQIQPQISNTMRISNSSDFSKEMSEAQPANLLGVWATTTFKSSLTGLEDVYQLWNSSVTELSSVDGLVSSLTFQAVPPVTGEDGSIDTFGLAPGTHPEKDLVICLIANWWSDTTDSARMLNGTKEFIAAVENTTEAQGTKVPFTYLNYAASWQDPIQSIGEEQVKFLKKVAGKYDPNGVFQTKVPGGFKISRVSS</sequence>
<dbReference type="Gene3D" id="3.30.465.10">
    <property type="match status" value="1"/>
</dbReference>
<dbReference type="InterPro" id="IPR050416">
    <property type="entry name" value="FAD-linked_Oxidoreductase"/>
</dbReference>
<accession>A0A5N6T9G9</accession>
<dbReference type="InterPro" id="IPR016166">
    <property type="entry name" value="FAD-bd_PCMH"/>
</dbReference>
<keyword evidence="2" id="KW-0285">Flavoprotein</keyword>
<keyword evidence="4" id="KW-0560">Oxidoreductase</keyword>
<dbReference type="PANTHER" id="PTHR42973">
    <property type="entry name" value="BINDING OXIDOREDUCTASE, PUTATIVE (AFU_ORTHOLOGUE AFUA_1G17690)-RELATED"/>
    <property type="match status" value="1"/>
</dbReference>
<evidence type="ECO:0000259" key="6">
    <source>
        <dbReference type="PROSITE" id="PS51387"/>
    </source>
</evidence>
<keyword evidence="8" id="KW-1185">Reference proteome</keyword>
<dbReference type="AlphaFoldDB" id="A0A5N6T9G9"/>
<keyword evidence="3" id="KW-0274">FAD</keyword>
<evidence type="ECO:0000256" key="5">
    <source>
        <dbReference type="SAM" id="SignalP"/>
    </source>
</evidence>
<dbReference type="SUPFAM" id="SSF56176">
    <property type="entry name" value="FAD-binding/transporter-associated domain-like"/>
    <property type="match status" value="1"/>
</dbReference>
<dbReference type="RefSeq" id="XP_031918999.1">
    <property type="nucleotide sequence ID" value="XM_032062240.1"/>
</dbReference>
<dbReference type="EMBL" id="ML743553">
    <property type="protein sequence ID" value="KAE8142936.1"/>
    <property type="molecule type" value="Genomic_DNA"/>
</dbReference>
<proteinExistence type="inferred from homology"/>
<evidence type="ECO:0000256" key="1">
    <source>
        <dbReference type="ARBA" id="ARBA00005466"/>
    </source>
</evidence>
<feature type="signal peptide" evidence="5">
    <location>
        <begin position="1"/>
        <end position="21"/>
    </location>
</feature>
<dbReference type="Proteomes" id="UP000325672">
    <property type="component" value="Unassembled WGS sequence"/>
</dbReference>
<dbReference type="PROSITE" id="PS00862">
    <property type="entry name" value="OX2_COVAL_FAD"/>
    <property type="match status" value="1"/>
</dbReference>
<dbReference type="Pfam" id="PF01565">
    <property type="entry name" value="FAD_binding_4"/>
    <property type="match status" value="1"/>
</dbReference>
<name>A0A5N6T9G9_ASPPS</name>
<keyword evidence="5" id="KW-0732">Signal</keyword>